<comment type="caution">
    <text evidence="2">The sequence shown here is derived from an EMBL/GenBank/DDBJ whole genome shotgun (WGS) entry which is preliminary data.</text>
</comment>
<name>A0A9W6MHK6_9ACTN</name>
<dbReference type="RefSeq" id="WP_271223173.1">
    <property type="nucleotide sequence ID" value="NZ_BAAAVD010000017.1"/>
</dbReference>
<protein>
    <recommendedName>
        <fullName evidence="4">Reductase</fullName>
    </recommendedName>
</protein>
<dbReference type="SUPFAM" id="SSF51735">
    <property type="entry name" value="NAD(P)-binding Rossmann-fold domains"/>
    <property type="match status" value="1"/>
</dbReference>
<evidence type="ECO:0008006" key="4">
    <source>
        <dbReference type="Google" id="ProtNLM"/>
    </source>
</evidence>
<gene>
    <name evidence="2" type="ORF">GCM10017600_83620</name>
</gene>
<feature type="region of interest" description="Disordered" evidence="1">
    <location>
        <begin position="216"/>
        <end position="238"/>
    </location>
</feature>
<reference evidence="2" key="2">
    <citation type="submission" date="2023-01" db="EMBL/GenBank/DDBJ databases">
        <authorList>
            <person name="Sun Q."/>
            <person name="Evtushenko L."/>
        </authorList>
    </citation>
    <scope>NUCLEOTIDE SEQUENCE</scope>
    <source>
        <strain evidence="2">VKM Ac-2007</strain>
    </source>
</reference>
<dbReference type="Gene3D" id="3.40.50.720">
    <property type="entry name" value="NAD(P)-binding Rossmann-like Domain"/>
    <property type="match status" value="1"/>
</dbReference>
<evidence type="ECO:0000313" key="3">
    <source>
        <dbReference type="Proteomes" id="UP001143474"/>
    </source>
</evidence>
<sequence>MRLLVLGGTHFVGRAVVETAPVVDGDPDDDAVEDYAVAKRGGELAALRAFGDRALLARAGLVLGPYEDVGRLPWWLRRVERGGRVLAPADPARPLQYIDARDLAVWMLAAAERGLGGAFNTVSRPGHTTMGELLDEAVKTTGSDAELVWVAPEALEEAGIGPWVELPIWAPDDAEYGGMHNGDVSAVHDAGLVCRPAGETVADTWAWLQREGDPRLRTDRPQVGLDPDEERQVLDGLA</sequence>
<evidence type="ECO:0000313" key="2">
    <source>
        <dbReference type="EMBL" id="GLK14949.1"/>
    </source>
</evidence>
<proteinExistence type="predicted"/>
<accession>A0A9W6MHK6</accession>
<organism evidence="2 3">
    <name type="scientific">Streptosporangium carneum</name>
    <dbReference type="NCBI Taxonomy" id="47481"/>
    <lineage>
        <taxon>Bacteria</taxon>
        <taxon>Bacillati</taxon>
        <taxon>Actinomycetota</taxon>
        <taxon>Actinomycetes</taxon>
        <taxon>Streptosporangiales</taxon>
        <taxon>Streptosporangiaceae</taxon>
        <taxon>Streptosporangium</taxon>
    </lineage>
</organism>
<evidence type="ECO:0000256" key="1">
    <source>
        <dbReference type="SAM" id="MobiDB-lite"/>
    </source>
</evidence>
<dbReference type="Proteomes" id="UP001143474">
    <property type="component" value="Unassembled WGS sequence"/>
</dbReference>
<reference evidence="2" key="1">
    <citation type="journal article" date="2014" name="Int. J. Syst. Evol. Microbiol.">
        <title>Complete genome sequence of Corynebacterium casei LMG S-19264T (=DSM 44701T), isolated from a smear-ripened cheese.</title>
        <authorList>
            <consortium name="US DOE Joint Genome Institute (JGI-PGF)"/>
            <person name="Walter F."/>
            <person name="Albersmeier A."/>
            <person name="Kalinowski J."/>
            <person name="Ruckert C."/>
        </authorList>
    </citation>
    <scope>NUCLEOTIDE SEQUENCE</scope>
    <source>
        <strain evidence="2">VKM Ac-2007</strain>
    </source>
</reference>
<dbReference type="AlphaFoldDB" id="A0A9W6MHK6"/>
<dbReference type="EMBL" id="BSEV01000039">
    <property type="protein sequence ID" value="GLK14949.1"/>
    <property type="molecule type" value="Genomic_DNA"/>
</dbReference>
<dbReference type="InterPro" id="IPR036291">
    <property type="entry name" value="NAD(P)-bd_dom_sf"/>
</dbReference>
<keyword evidence="3" id="KW-1185">Reference proteome</keyword>